<evidence type="ECO:0000313" key="2">
    <source>
        <dbReference type="Proteomes" id="UP000504637"/>
    </source>
</evidence>
<dbReference type="AlphaFoldDB" id="A0A6J3M780"/>
<gene>
    <name evidence="3" type="ORF">K489DRAFT_379869</name>
</gene>
<organism evidence="3">
    <name type="scientific">Dissoconium aciculare CBS 342.82</name>
    <dbReference type="NCBI Taxonomy" id="1314786"/>
    <lineage>
        <taxon>Eukaryota</taxon>
        <taxon>Fungi</taxon>
        <taxon>Dikarya</taxon>
        <taxon>Ascomycota</taxon>
        <taxon>Pezizomycotina</taxon>
        <taxon>Dothideomycetes</taxon>
        <taxon>Dothideomycetidae</taxon>
        <taxon>Mycosphaerellales</taxon>
        <taxon>Dissoconiaceae</taxon>
        <taxon>Dissoconium</taxon>
    </lineage>
</organism>
<sequence length="146" mass="17209">MTFSCISLLPAMYIWSAGNFPDIAWWHKDMRLLYSIARTLTQRVSFLAIQDSHQYNGTFMQTKSWETTAVSSHGRHERHKCRRDLQALDDGAVLPGLADQGSRNLQRTEDERRYIEWSDKLCREYMRTRYRARLAVRAEESCFNVL</sequence>
<name>A0A6J3M780_9PEZI</name>
<protein>
    <submittedName>
        <fullName evidence="3">Uncharacterized protein</fullName>
    </submittedName>
</protein>
<dbReference type="GeneID" id="54362553"/>
<proteinExistence type="predicted"/>
<feature type="chain" id="PRO_5027027882" evidence="1">
    <location>
        <begin position="17"/>
        <end position="146"/>
    </location>
</feature>
<dbReference type="Proteomes" id="UP000504637">
    <property type="component" value="Unplaced"/>
</dbReference>
<reference evidence="3" key="2">
    <citation type="submission" date="2020-04" db="EMBL/GenBank/DDBJ databases">
        <authorList>
            <consortium name="NCBI Genome Project"/>
        </authorList>
    </citation>
    <scope>NUCLEOTIDE SEQUENCE</scope>
    <source>
        <strain evidence="3">CBS 342.82</strain>
    </source>
</reference>
<evidence type="ECO:0000313" key="3">
    <source>
        <dbReference type="RefSeq" id="XP_033460901.1"/>
    </source>
</evidence>
<reference evidence="3" key="1">
    <citation type="submission" date="2020-01" db="EMBL/GenBank/DDBJ databases">
        <authorList>
            <consortium name="DOE Joint Genome Institute"/>
            <person name="Haridas S."/>
            <person name="Albert R."/>
            <person name="Binder M."/>
            <person name="Bloem J."/>
            <person name="Labutti K."/>
            <person name="Salamov A."/>
            <person name="Andreopoulos B."/>
            <person name="Baker S.E."/>
            <person name="Barry K."/>
            <person name="Bills G."/>
            <person name="Bluhm B.H."/>
            <person name="Cannon C."/>
            <person name="Castanera R."/>
            <person name="Culley D.E."/>
            <person name="Daum C."/>
            <person name="Ezra D."/>
            <person name="Gonzalez J.B."/>
            <person name="Henrissat B."/>
            <person name="Kuo A."/>
            <person name="Liang C."/>
            <person name="Lipzen A."/>
            <person name="Lutzoni F."/>
            <person name="Magnuson J."/>
            <person name="Mondo S."/>
            <person name="Nolan M."/>
            <person name="Ohm R."/>
            <person name="Pangilinan J."/>
            <person name="Park H.-J."/>
            <person name="Ramirez L."/>
            <person name="Alfaro M."/>
            <person name="Sun H."/>
            <person name="Tritt A."/>
            <person name="Yoshinaga Y."/>
            <person name="Zwiers L.-H."/>
            <person name="Turgeon B.G."/>
            <person name="Goodwin S.B."/>
            <person name="Spatafora J.W."/>
            <person name="Crous P.W."/>
            <person name="Grigoriev I.V."/>
        </authorList>
    </citation>
    <scope>NUCLEOTIDE SEQUENCE</scope>
    <source>
        <strain evidence="3">CBS 342.82</strain>
    </source>
</reference>
<dbReference type="RefSeq" id="XP_033460901.1">
    <property type="nucleotide sequence ID" value="XM_033604753.1"/>
</dbReference>
<keyword evidence="2" id="KW-1185">Reference proteome</keyword>
<keyword evidence="1" id="KW-0732">Signal</keyword>
<reference evidence="3" key="3">
    <citation type="submission" date="2025-08" db="UniProtKB">
        <authorList>
            <consortium name="RefSeq"/>
        </authorList>
    </citation>
    <scope>IDENTIFICATION</scope>
    <source>
        <strain evidence="3">CBS 342.82</strain>
    </source>
</reference>
<accession>A0A6J3M780</accession>
<feature type="signal peptide" evidence="1">
    <location>
        <begin position="1"/>
        <end position="16"/>
    </location>
</feature>
<evidence type="ECO:0000256" key="1">
    <source>
        <dbReference type="SAM" id="SignalP"/>
    </source>
</evidence>